<dbReference type="EMBL" id="SMKR01000003">
    <property type="protein sequence ID" value="TDD30445.1"/>
    <property type="molecule type" value="Genomic_DNA"/>
</dbReference>
<name>A0A4R4XI05_9ACTN</name>
<dbReference type="SUPFAM" id="SSF63829">
    <property type="entry name" value="Calcium-dependent phosphotriesterase"/>
    <property type="match status" value="1"/>
</dbReference>
<dbReference type="RefSeq" id="WP_132315269.1">
    <property type="nucleotide sequence ID" value="NZ_SMKR01000003.1"/>
</dbReference>
<dbReference type="SMART" id="SM00706">
    <property type="entry name" value="TECPR"/>
    <property type="match status" value="5"/>
</dbReference>
<keyword evidence="3" id="KW-1185">Reference proteome</keyword>
<dbReference type="Proteomes" id="UP000295172">
    <property type="component" value="Unassembled WGS sequence"/>
</dbReference>
<feature type="compositionally biased region" description="Basic residues" evidence="1">
    <location>
        <begin position="1001"/>
        <end position="1010"/>
    </location>
</feature>
<proteinExistence type="predicted"/>
<dbReference type="InterPro" id="IPR006624">
    <property type="entry name" value="Beta-propeller_rpt_TECPR"/>
</dbReference>
<protein>
    <submittedName>
        <fullName evidence="2">Uncharacterized protein</fullName>
    </submittedName>
</protein>
<evidence type="ECO:0000256" key="1">
    <source>
        <dbReference type="SAM" id="MobiDB-lite"/>
    </source>
</evidence>
<feature type="compositionally biased region" description="Basic and acidic residues" evidence="1">
    <location>
        <begin position="1013"/>
        <end position="1027"/>
    </location>
</feature>
<accession>A0A4R4XI05</accession>
<feature type="compositionally biased region" description="Acidic residues" evidence="1">
    <location>
        <begin position="1028"/>
        <end position="1041"/>
    </location>
</feature>
<dbReference type="AlphaFoldDB" id="A0A4R4XI05"/>
<dbReference type="OrthoDB" id="4312432at2"/>
<organism evidence="2 3">
    <name type="scientific">Kribbella turkmenica</name>
    <dbReference type="NCBI Taxonomy" id="2530375"/>
    <lineage>
        <taxon>Bacteria</taxon>
        <taxon>Bacillati</taxon>
        <taxon>Actinomycetota</taxon>
        <taxon>Actinomycetes</taxon>
        <taxon>Propionibacteriales</taxon>
        <taxon>Kribbellaceae</taxon>
        <taxon>Kribbella</taxon>
    </lineage>
</organism>
<gene>
    <name evidence="2" type="ORF">E1218_01180</name>
</gene>
<sequence>MPEFIPADDGQAPPDLLPATGSYPTETVRYQTVVLTDIPDAEQDALVELNEPVDLGKDDGELKLFDRPGEGLIITTEQRWRSLGVTLGRLLHSLALAPGESTRVAVVDWTRRDKGARDEGVDVAEKTGEDAVFDRSVAEVANSVALEQQFGDSTTGQIAASATVAATGGVSLGIFSNGYQGSLSSSMGAATAVARSSGTREVAGRTAQDIAGRTRQVATAVRNQHVAVVQETDQVEGAKASTRVVTNYNHMHALTMQYYEVVQVYEVTTKPVQVDRCLFIPMKILTFTTNILKRYADVLALAAPKAWKDRMAGTDPFQTKVAMTAASSGTVTVAPGATAAAVIEIKPGKFKHLAASADAVWGLGLTNGQPERWDPPTNSWVAVPGLPAEGGAAIAVGGAHSVWVTMTNKDIYRLEGQTWTKIDRGRATGGLVAIAAAADGAVWGSGPAGGRYRRDGSNWEAMGQDVGGEPGGSIAAVGRDVAWCLHANGQPYEWNSKTRRWDERGGVLTQIAGASDGSLWGVNAGNDLYQWNGAGWDHRTYTGAEKLKVAAPVSGSELWALTPDGSPVRILTRDVSGFEKHDDKAEAAALTVWWDKDKLRGIQLTMRGATGAAGENFNFGETDPALQLNSATHKFPTGDRLIALTMRVVAGNLRQIVVKSNSGEQIFGEPVTGAREISLDVRGSTLCGLFGEVGSTTGKQRFLATLGFWVRAEAASADILDHLNDNAAFYSRVIWAHAGELELSRMLATYHYTPESKRDPVPLAVCLDPQPVAITGNYLAFRWHFASTRERRTWLEANVDFDDEPDPMVLGLPGRGVFAEAVLGRANSAEKLDATRFWNWQDSPIPVLASEIAPVSTDSRAVQPDLTPAAMAAPAARINPLQPLPEPAGLEAILRTVATANLFRDMSGLSGAQELLGKSLELAASSDQAGGKNATAAMKIAADHLERMADLAIEAAPMLLGPEGAVLAKIAGADGIADAIGGVTAGRNITEYGALHNTGGGRRRDRRLGTGRRGLERGHGQRARSEKLDDDSWSDGEPGEAVETESFAAATMKRLYTRIPEIAASLNVDEATVEERIRQTPRDEILRWAAGHSS</sequence>
<reference evidence="2 3" key="1">
    <citation type="submission" date="2019-02" db="EMBL/GenBank/DDBJ databases">
        <title>Draft genome sequences of novel Actinobacteria.</title>
        <authorList>
            <person name="Sahin N."/>
            <person name="Ay H."/>
            <person name="Saygin H."/>
        </authorList>
    </citation>
    <scope>NUCLEOTIDE SEQUENCE [LARGE SCALE GENOMIC DNA]</scope>
    <source>
        <strain evidence="2 3">16K104</strain>
    </source>
</reference>
<evidence type="ECO:0000313" key="3">
    <source>
        <dbReference type="Proteomes" id="UP000295172"/>
    </source>
</evidence>
<dbReference type="Pfam" id="PF19193">
    <property type="entry name" value="Tectonin"/>
    <property type="match status" value="1"/>
</dbReference>
<feature type="region of interest" description="Disordered" evidence="1">
    <location>
        <begin position="996"/>
        <end position="1041"/>
    </location>
</feature>
<evidence type="ECO:0000313" key="2">
    <source>
        <dbReference type="EMBL" id="TDD30445.1"/>
    </source>
</evidence>
<comment type="caution">
    <text evidence="2">The sequence shown here is derived from an EMBL/GenBank/DDBJ whole genome shotgun (WGS) entry which is preliminary data.</text>
</comment>